<keyword evidence="2" id="KW-1185">Reference proteome</keyword>
<name>A0A4U0UXD2_9PEZI</name>
<accession>A0A4U0UXD2</accession>
<sequence>YDDFYERFFKADEAEANKRGKDAGRPSTWKYGHVVAEEFSPGERGLMELKEVLSRIRGSLVEMPLLFLKEEDIAKEGLGLNALTEVVYT</sequence>
<dbReference type="Proteomes" id="UP000309340">
    <property type="component" value="Unassembled WGS sequence"/>
</dbReference>
<dbReference type="OrthoDB" id="14911at2759"/>
<dbReference type="EMBL" id="NAJQ01002602">
    <property type="protein sequence ID" value="TKA40838.1"/>
    <property type="molecule type" value="Genomic_DNA"/>
</dbReference>
<gene>
    <name evidence="1" type="ORF">B0A55_13682</name>
</gene>
<dbReference type="AlphaFoldDB" id="A0A4U0UXD2"/>
<evidence type="ECO:0000313" key="1">
    <source>
        <dbReference type="EMBL" id="TKA40838.1"/>
    </source>
</evidence>
<reference evidence="1 2" key="1">
    <citation type="submission" date="2017-03" db="EMBL/GenBank/DDBJ databases">
        <title>Genomes of endolithic fungi from Antarctica.</title>
        <authorList>
            <person name="Coleine C."/>
            <person name="Masonjones S."/>
            <person name="Stajich J.E."/>
        </authorList>
    </citation>
    <scope>NUCLEOTIDE SEQUENCE [LARGE SCALE GENOMIC DNA]</scope>
    <source>
        <strain evidence="1 2">CCFEE 5184</strain>
    </source>
</reference>
<comment type="caution">
    <text evidence="1">The sequence shown here is derived from an EMBL/GenBank/DDBJ whole genome shotgun (WGS) entry which is preliminary data.</text>
</comment>
<dbReference type="STRING" id="329884.A0A4U0UXD2"/>
<organism evidence="1 2">
    <name type="scientific">Friedmanniomyces simplex</name>
    <dbReference type="NCBI Taxonomy" id="329884"/>
    <lineage>
        <taxon>Eukaryota</taxon>
        <taxon>Fungi</taxon>
        <taxon>Dikarya</taxon>
        <taxon>Ascomycota</taxon>
        <taxon>Pezizomycotina</taxon>
        <taxon>Dothideomycetes</taxon>
        <taxon>Dothideomycetidae</taxon>
        <taxon>Mycosphaerellales</taxon>
        <taxon>Teratosphaeriaceae</taxon>
        <taxon>Friedmanniomyces</taxon>
    </lineage>
</organism>
<protein>
    <submittedName>
        <fullName evidence="1">Uncharacterized protein</fullName>
    </submittedName>
</protein>
<feature type="non-terminal residue" evidence="1">
    <location>
        <position position="1"/>
    </location>
</feature>
<evidence type="ECO:0000313" key="2">
    <source>
        <dbReference type="Proteomes" id="UP000309340"/>
    </source>
</evidence>
<proteinExistence type="predicted"/>